<dbReference type="HOGENOM" id="CLU_032809_0_0_7"/>
<evidence type="ECO:0000259" key="2">
    <source>
        <dbReference type="Pfam" id="PF05157"/>
    </source>
</evidence>
<dbReference type="KEGG" id="gsb:GSUB_04155"/>
<keyword evidence="4" id="KW-1185">Reference proteome</keyword>
<dbReference type="SUPFAM" id="SSF160246">
    <property type="entry name" value="EspE N-terminal domain-like"/>
    <property type="match status" value="1"/>
</dbReference>
<feature type="compositionally biased region" description="Low complexity" evidence="1">
    <location>
        <begin position="162"/>
        <end position="174"/>
    </location>
</feature>
<evidence type="ECO:0000256" key="1">
    <source>
        <dbReference type="SAM" id="MobiDB-lite"/>
    </source>
</evidence>
<dbReference type="EMBL" id="CP010311">
    <property type="protein sequence ID" value="AJF05918.1"/>
    <property type="molecule type" value="Genomic_DNA"/>
</dbReference>
<feature type="region of interest" description="Disordered" evidence="1">
    <location>
        <begin position="159"/>
        <end position="182"/>
    </location>
</feature>
<sequence length="352" mass="39531">MAIKLGTMLVQEGLISLQQLDEALKYQTIFGGRLGTNLIEMGVAEEEDIARVLSEKLRVPFTGSEELLNIPAELVRLIPRKIAQKYKVVPLRQEKKRLYLAMVDPSDLRAVDEIGFISGYAIHPLVAPEVSLFLALEKHYGIDRDVRYVPVIKQILKKNPPAKKTGSSGSSTASISPARTNDPSWRENISRYAIDELSQALADVRERDQIAPLVLKYIGRTFDKSALFLIRDGMAHGWQARINGKKVPDFDHFHISLNDPSILKTVVETGSFYLGTPPDTTENNRLLEELQNLPPETTLLIPWVKQGRVICILYVTGQPSMLTGEFFDLQKLTQKATLALDILILRNKIMMT</sequence>
<dbReference type="PANTHER" id="PTHR30258">
    <property type="entry name" value="TYPE II SECRETION SYSTEM PROTEIN GSPE-RELATED"/>
    <property type="match status" value="1"/>
</dbReference>
<gene>
    <name evidence="3" type="ORF">GSUB_04155</name>
</gene>
<feature type="domain" description="Type II secretion system protein GspE N-terminal" evidence="2">
    <location>
        <begin position="59"/>
        <end position="144"/>
    </location>
</feature>
<evidence type="ECO:0000313" key="4">
    <source>
        <dbReference type="Proteomes" id="UP000035036"/>
    </source>
</evidence>
<accession>A0A0B5FF20</accession>
<dbReference type="AlphaFoldDB" id="A0A0B5FF20"/>
<organism evidence="3 4">
    <name type="scientific">Geoalkalibacter subterraneus</name>
    <dbReference type="NCBI Taxonomy" id="483547"/>
    <lineage>
        <taxon>Bacteria</taxon>
        <taxon>Pseudomonadati</taxon>
        <taxon>Thermodesulfobacteriota</taxon>
        <taxon>Desulfuromonadia</taxon>
        <taxon>Desulfuromonadales</taxon>
        <taxon>Geoalkalibacteraceae</taxon>
        <taxon>Geoalkalibacter</taxon>
    </lineage>
</organism>
<dbReference type="Pfam" id="PF05157">
    <property type="entry name" value="MshEN"/>
    <property type="match status" value="1"/>
</dbReference>
<dbReference type="FunFam" id="3.30.300.160:FF:000002">
    <property type="entry name" value="Type II secretion system protein E"/>
    <property type="match status" value="1"/>
</dbReference>
<name>A0A0B5FF20_9BACT</name>
<reference evidence="3 4" key="1">
    <citation type="journal article" date="2015" name="Genome Announc.">
        <title>Genomes of Geoalkalibacter ferrihydriticus Z-0531T and Geoalkalibacter subterraneus Red1T, Two Haloalkaliphilic Metal-Reducing Deltaproteobacteria.</title>
        <authorList>
            <person name="Badalamenti J.P."/>
            <person name="Krajmalnik-Brown R."/>
            <person name="Torres C.I."/>
            <person name="Bond D.R."/>
        </authorList>
    </citation>
    <scope>NUCLEOTIDE SEQUENCE [LARGE SCALE GENOMIC DNA]</scope>
    <source>
        <strain evidence="3 4">Red1</strain>
    </source>
</reference>
<dbReference type="GO" id="GO:0016887">
    <property type="term" value="F:ATP hydrolysis activity"/>
    <property type="evidence" value="ECO:0007669"/>
    <property type="project" value="TreeGrafter"/>
</dbReference>
<dbReference type="RefSeq" id="WP_040199330.1">
    <property type="nucleotide sequence ID" value="NZ_CP010311.1"/>
</dbReference>
<dbReference type="STRING" id="483547.GSUB_04155"/>
<dbReference type="Gene3D" id="3.30.300.160">
    <property type="entry name" value="Type II secretion system, protein E, N-terminal domain"/>
    <property type="match status" value="1"/>
</dbReference>
<dbReference type="InterPro" id="IPR007831">
    <property type="entry name" value="T2SS_GspE_N"/>
</dbReference>
<protein>
    <recommendedName>
        <fullName evidence="2">Type II secretion system protein GspE N-terminal domain-containing protein</fullName>
    </recommendedName>
</protein>
<proteinExistence type="predicted"/>
<dbReference type="Proteomes" id="UP000035036">
    <property type="component" value="Chromosome"/>
</dbReference>
<evidence type="ECO:0000313" key="3">
    <source>
        <dbReference type="EMBL" id="AJF05918.1"/>
    </source>
</evidence>
<dbReference type="InterPro" id="IPR037257">
    <property type="entry name" value="T2SS_E_N_sf"/>
</dbReference>
<dbReference type="GO" id="GO:0005886">
    <property type="term" value="C:plasma membrane"/>
    <property type="evidence" value="ECO:0007669"/>
    <property type="project" value="TreeGrafter"/>
</dbReference>
<dbReference type="PANTHER" id="PTHR30258:SF3">
    <property type="entry name" value="SLL1921 PROTEIN"/>
    <property type="match status" value="1"/>
</dbReference>
<dbReference type="OrthoDB" id="5430167at2"/>